<gene>
    <name evidence="2" type="ordered locus">MTR_7g019250</name>
</gene>
<evidence type="ECO:0000313" key="3">
    <source>
        <dbReference type="EnsemblPlants" id="KEH21851"/>
    </source>
</evidence>
<feature type="domain" description="F-box associated beta-propeller type 1" evidence="1">
    <location>
        <begin position="223"/>
        <end position="407"/>
    </location>
</feature>
<name>A0A072TXH9_MEDTR</name>
<dbReference type="EnsemblPlants" id="KEH21851">
    <property type="protein sequence ID" value="KEH21851"/>
    <property type="gene ID" value="MTR_7g019250"/>
</dbReference>
<dbReference type="AlphaFoldDB" id="A0A072TXH9"/>
<evidence type="ECO:0000259" key="1">
    <source>
        <dbReference type="Pfam" id="PF07734"/>
    </source>
</evidence>
<sequence length="471" mass="53965">MGTKGYILEMETSMVEWKCMKTLKVETVMLVNLAQSKKVELQGEGIVCVRVWKLRWRNLSLRFSVSLAKLGGDKLKTPKRYNYGGLGVYALVASMLAELPKILVQLDARNFKRAEGIPKFEEVKVKTCGTTKCCWMQGIRLGSLWNYRGWLDASGGRSMDQGLFFVSLLKLISCNPFVSLCKNSLIVDWRDQSLLQSRSSWTELGVPPSPSQFVPFDTTRCRLNGYGYDHVNDDVKIIRHFNVSKYYHDDDEFDWPDLPATPRSFWEVYNVRSGSWKKLDYDMDIPRGVRRNVYEKYMVSFNLSSEVFSTKLLPFDMEDSYLDEWVESYLDLTVLNGSVAMISKHAKTTSFHIYVLCELGVKESWTKLFIVGPLPSVGRPIGIGKKGDLFCLKNCKELVCFDLNTQTIENLGVVTWQFIGKTFFQLVERGMYAVGLFFLIDQKNFITSWRSYAADIPLERGGASFNKMNMV</sequence>
<proteinExistence type="predicted"/>
<evidence type="ECO:0000313" key="2">
    <source>
        <dbReference type="EMBL" id="KEH21851.1"/>
    </source>
</evidence>
<organism evidence="2 4">
    <name type="scientific">Medicago truncatula</name>
    <name type="common">Barrel medic</name>
    <name type="synonym">Medicago tribuloides</name>
    <dbReference type="NCBI Taxonomy" id="3880"/>
    <lineage>
        <taxon>Eukaryota</taxon>
        <taxon>Viridiplantae</taxon>
        <taxon>Streptophyta</taxon>
        <taxon>Embryophyta</taxon>
        <taxon>Tracheophyta</taxon>
        <taxon>Spermatophyta</taxon>
        <taxon>Magnoliopsida</taxon>
        <taxon>eudicotyledons</taxon>
        <taxon>Gunneridae</taxon>
        <taxon>Pentapetalae</taxon>
        <taxon>rosids</taxon>
        <taxon>fabids</taxon>
        <taxon>Fabales</taxon>
        <taxon>Fabaceae</taxon>
        <taxon>Papilionoideae</taxon>
        <taxon>50 kb inversion clade</taxon>
        <taxon>NPAAA clade</taxon>
        <taxon>Hologalegina</taxon>
        <taxon>IRL clade</taxon>
        <taxon>Trifolieae</taxon>
        <taxon>Medicago</taxon>
    </lineage>
</organism>
<dbReference type="Proteomes" id="UP000002051">
    <property type="component" value="Unassembled WGS sequence"/>
</dbReference>
<evidence type="ECO:0000313" key="4">
    <source>
        <dbReference type="Proteomes" id="UP000002051"/>
    </source>
</evidence>
<accession>A0A072TXH9</accession>
<dbReference type="InterPro" id="IPR006527">
    <property type="entry name" value="F-box-assoc_dom_typ1"/>
</dbReference>
<protein>
    <recommendedName>
        <fullName evidence="1">F-box associated beta-propeller type 1 domain-containing protein</fullName>
    </recommendedName>
</protein>
<dbReference type="Pfam" id="PF07734">
    <property type="entry name" value="FBA_1"/>
    <property type="match status" value="1"/>
</dbReference>
<dbReference type="EMBL" id="CM001223">
    <property type="protein sequence ID" value="KEH21851.1"/>
    <property type="molecule type" value="Genomic_DNA"/>
</dbReference>
<reference evidence="3" key="3">
    <citation type="submission" date="2015-04" db="UniProtKB">
        <authorList>
            <consortium name="EnsemblPlants"/>
        </authorList>
    </citation>
    <scope>IDENTIFICATION</scope>
    <source>
        <strain evidence="3">cv. Jemalong A17</strain>
    </source>
</reference>
<reference evidence="2 4" key="2">
    <citation type="journal article" date="2014" name="BMC Genomics">
        <title>An improved genome release (version Mt4.0) for the model legume Medicago truncatula.</title>
        <authorList>
            <person name="Tang H."/>
            <person name="Krishnakumar V."/>
            <person name="Bidwell S."/>
            <person name="Rosen B."/>
            <person name="Chan A."/>
            <person name="Zhou S."/>
            <person name="Gentzbittel L."/>
            <person name="Childs K.L."/>
            <person name="Yandell M."/>
            <person name="Gundlach H."/>
            <person name="Mayer K.F."/>
            <person name="Schwartz D.C."/>
            <person name="Town C.D."/>
        </authorList>
    </citation>
    <scope>GENOME REANNOTATION</scope>
    <source>
        <strain evidence="2">A17</strain>
        <strain evidence="3 4">cv. Jemalong A17</strain>
    </source>
</reference>
<dbReference type="HOGENOM" id="CLU_580580_0_0_1"/>
<reference evidence="2 4" key="1">
    <citation type="journal article" date="2011" name="Nature">
        <title>The Medicago genome provides insight into the evolution of rhizobial symbioses.</title>
        <authorList>
            <person name="Young N.D."/>
            <person name="Debelle F."/>
            <person name="Oldroyd G.E."/>
            <person name="Geurts R."/>
            <person name="Cannon S.B."/>
            <person name="Udvardi M.K."/>
            <person name="Benedito V.A."/>
            <person name="Mayer K.F."/>
            <person name="Gouzy J."/>
            <person name="Schoof H."/>
            <person name="Van de Peer Y."/>
            <person name="Proost S."/>
            <person name="Cook D.R."/>
            <person name="Meyers B.C."/>
            <person name="Spannagl M."/>
            <person name="Cheung F."/>
            <person name="De Mita S."/>
            <person name="Krishnakumar V."/>
            <person name="Gundlach H."/>
            <person name="Zhou S."/>
            <person name="Mudge J."/>
            <person name="Bharti A.K."/>
            <person name="Murray J.D."/>
            <person name="Naoumkina M.A."/>
            <person name="Rosen B."/>
            <person name="Silverstein K.A."/>
            <person name="Tang H."/>
            <person name="Rombauts S."/>
            <person name="Zhao P.X."/>
            <person name="Zhou P."/>
            <person name="Barbe V."/>
            <person name="Bardou P."/>
            <person name="Bechner M."/>
            <person name="Bellec A."/>
            <person name="Berger A."/>
            <person name="Berges H."/>
            <person name="Bidwell S."/>
            <person name="Bisseling T."/>
            <person name="Choisne N."/>
            <person name="Couloux A."/>
            <person name="Denny R."/>
            <person name="Deshpande S."/>
            <person name="Dai X."/>
            <person name="Doyle J.J."/>
            <person name="Dudez A.M."/>
            <person name="Farmer A.D."/>
            <person name="Fouteau S."/>
            <person name="Franken C."/>
            <person name="Gibelin C."/>
            <person name="Gish J."/>
            <person name="Goldstein S."/>
            <person name="Gonzalez A.J."/>
            <person name="Green P.J."/>
            <person name="Hallab A."/>
            <person name="Hartog M."/>
            <person name="Hua A."/>
            <person name="Humphray S.J."/>
            <person name="Jeong D.H."/>
            <person name="Jing Y."/>
            <person name="Jocker A."/>
            <person name="Kenton S.M."/>
            <person name="Kim D.J."/>
            <person name="Klee K."/>
            <person name="Lai H."/>
            <person name="Lang C."/>
            <person name="Lin S."/>
            <person name="Macmil S.L."/>
            <person name="Magdelenat G."/>
            <person name="Matthews L."/>
            <person name="McCorrison J."/>
            <person name="Monaghan E.L."/>
            <person name="Mun J.H."/>
            <person name="Najar F.Z."/>
            <person name="Nicholson C."/>
            <person name="Noirot C."/>
            <person name="O'Bleness M."/>
            <person name="Paule C.R."/>
            <person name="Poulain J."/>
            <person name="Prion F."/>
            <person name="Qin B."/>
            <person name="Qu C."/>
            <person name="Retzel E.F."/>
            <person name="Riddle C."/>
            <person name="Sallet E."/>
            <person name="Samain S."/>
            <person name="Samson N."/>
            <person name="Sanders I."/>
            <person name="Saurat O."/>
            <person name="Scarpelli C."/>
            <person name="Schiex T."/>
            <person name="Segurens B."/>
            <person name="Severin A.J."/>
            <person name="Sherrier D.J."/>
            <person name="Shi R."/>
            <person name="Sims S."/>
            <person name="Singer S.R."/>
            <person name="Sinharoy S."/>
            <person name="Sterck L."/>
            <person name="Viollet A."/>
            <person name="Wang B.B."/>
            <person name="Wang K."/>
            <person name="Wang M."/>
            <person name="Wang X."/>
            <person name="Warfsmann J."/>
            <person name="Weissenbach J."/>
            <person name="White D.D."/>
            <person name="White J.D."/>
            <person name="Wiley G.B."/>
            <person name="Wincker P."/>
            <person name="Xing Y."/>
            <person name="Yang L."/>
            <person name="Yao Z."/>
            <person name="Ying F."/>
            <person name="Zhai J."/>
            <person name="Zhou L."/>
            <person name="Zuber A."/>
            <person name="Denarie J."/>
            <person name="Dixon R.A."/>
            <person name="May G.D."/>
            <person name="Schwartz D.C."/>
            <person name="Rogers J."/>
            <person name="Quetier F."/>
            <person name="Town C.D."/>
            <person name="Roe B.A."/>
        </authorList>
    </citation>
    <scope>NUCLEOTIDE SEQUENCE [LARGE SCALE GENOMIC DNA]</scope>
    <source>
        <strain evidence="2">A17</strain>
        <strain evidence="3 4">cv. Jemalong A17</strain>
    </source>
</reference>
<keyword evidence="4" id="KW-1185">Reference proteome</keyword>